<dbReference type="InterPro" id="IPR001638">
    <property type="entry name" value="Solute-binding_3/MltF_N"/>
</dbReference>
<protein>
    <submittedName>
        <fullName evidence="2">ABC transporter substrate-binding protein</fullName>
    </submittedName>
</protein>
<proteinExistence type="predicted"/>
<dbReference type="Pfam" id="PF00497">
    <property type="entry name" value="SBP_bac_3"/>
    <property type="match status" value="1"/>
</dbReference>
<keyword evidence="3" id="KW-1185">Reference proteome</keyword>
<sequence length="147" mass="15860">MALPLALAVVSAGGCSEYPADPEKSLSHARGGQLSVGVVEHPPWTDLSTSTPSGTEVELITEYAQRIDAEIRWVPGSESELVGLMGEHELDLIIGGFDENTHWTSEAAPTRPYETPAEGPGRIVLTEQGENALLMDLESFFIERETP</sequence>
<reference evidence="3" key="1">
    <citation type="submission" date="2023-07" db="EMBL/GenBank/DDBJ databases">
        <title>Description of three actinobacteria isolated from air of manufacturing shop in a pharmaceutical factory.</title>
        <authorList>
            <person name="Zhang D.-F."/>
        </authorList>
    </citation>
    <scope>NUCLEOTIDE SEQUENCE [LARGE SCALE GENOMIC DNA]</scope>
    <source>
        <strain evidence="3">CCTCC AB 207010</strain>
    </source>
</reference>
<evidence type="ECO:0000313" key="2">
    <source>
        <dbReference type="EMBL" id="MDR5711737.1"/>
    </source>
</evidence>
<dbReference type="SUPFAM" id="SSF53850">
    <property type="entry name" value="Periplasmic binding protein-like II"/>
    <property type="match status" value="1"/>
</dbReference>
<gene>
    <name evidence="2" type="ORF">RH857_06260</name>
</gene>
<name>A0ABU1FTR6_9MICC</name>
<feature type="domain" description="Solute-binding protein family 3/N-terminal" evidence="1">
    <location>
        <begin position="35"/>
        <end position="115"/>
    </location>
</feature>
<dbReference type="Gene3D" id="3.40.190.10">
    <property type="entry name" value="Periplasmic binding protein-like II"/>
    <property type="match status" value="1"/>
</dbReference>
<organism evidence="2 3">
    <name type="scientific">Nesterenkonia flava</name>
    <dbReference type="NCBI Taxonomy" id="469799"/>
    <lineage>
        <taxon>Bacteria</taxon>
        <taxon>Bacillati</taxon>
        <taxon>Actinomycetota</taxon>
        <taxon>Actinomycetes</taxon>
        <taxon>Micrococcales</taxon>
        <taxon>Micrococcaceae</taxon>
        <taxon>Nesterenkonia</taxon>
    </lineage>
</organism>
<dbReference type="EMBL" id="JAVKGT010000012">
    <property type="protein sequence ID" value="MDR5711737.1"/>
    <property type="molecule type" value="Genomic_DNA"/>
</dbReference>
<comment type="caution">
    <text evidence="2">The sequence shown here is derived from an EMBL/GenBank/DDBJ whole genome shotgun (WGS) entry which is preliminary data.</text>
</comment>
<evidence type="ECO:0000259" key="1">
    <source>
        <dbReference type="Pfam" id="PF00497"/>
    </source>
</evidence>
<evidence type="ECO:0000313" key="3">
    <source>
        <dbReference type="Proteomes" id="UP001260872"/>
    </source>
</evidence>
<dbReference type="Proteomes" id="UP001260872">
    <property type="component" value="Unassembled WGS sequence"/>
</dbReference>
<accession>A0ABU1FTR6</accession>
<dbReference type="RefSeq" id="WP_310537116.1">
    <property type="nucleotide sequence ID" value="NZ_BAAAOC010000023.1"/>
</dbReference>